<feature type="signal peptide" evidence="1">
    <location>
        <begin position="1"/>
        <end position="25"/>
    </location>
</feature>
<sequence length="151" mass="16163">MLLTKFSFLLLLIFLFSSFQHHLNAQYPVVAGGGAASGGAIGPSGASYLTQGGTLDKYNSDTLAYKDKIQVMMFVPFVAQSSGYRQPSMYGGNAYGSYGYPYGGGYYGSSPYYYQPGSNYQSVQTPGGVAYSSNYGYPSYGNVANGGAYRY</sequence>
<organism evidence="3">
    <name type="scientific">Naegleria gruberi</name>
    <name type="common">Amoeba</name>
    <dbReference type="NCBI Taxonomy" id="5762"/>
    <lineage>
        <taxon>Eukaryota</taxon>
        <taxon>Discoba</taxon>
        <taxon>Heterolobosea</taxon>
        <taxon>Tetramitia</taxon>
        <taxon>Eutetramitia</taxon>
        <taxon>Vahlkampfiidae</taxon>
        <taxon>Naegleria</taxon>
    </lineage>
</organism>
<dbReference type="InParanoid" id="D2VB84"/>
<dbReference type="KEGG" id="ngr:NAEGRDRAFT_66126"/>
<accession>D2VB84</accession>
<dbReference type="OMA" id="RAYSNAY"/>
<feature type="chain" id="PRO_5003038418" evidence="1">
    <location>
        <begin position="26"/>
        <end position="151"/>
    </location>
</feature>
<gene>
    <name evidence="2" type="ORF">NAEGRDRAFT_66126</name>
</gene>
<dbReference type="Proteomes" id="UP000006671">
    <property type="component" value="Unassembled WGS sequence"/>
</dbReference>
<evidence type="ECO:0000256" key="1">
    <source>
        <dbReference type="SAM" id="SignalP"/>
    </source>
</evidence>
<dbReference type="VEuPathDB" id="AmoebaDB:NAEGRDRAFT_66126"/>
<proteinExistence type="predicted"/>
<dbReference type="GeneID" id="8858977"/>
<dbReference type="EMBL" id="GG738861">
    <property type="protein sequence ID" value="EFC45865.1"/>
    <property type="molecule type" value="Genomic_DNA"/>
</dbReference>
<protein>
    <submittedName>
        <fullName evidence="2">Predicted protein</fullName>
    </submittedName>
</protein>
<evidence type="ECO:0000313" key="3">
    <source>
        <dbReference type="Proteomes" id="UP000006671"/>
    </source>
</evidence>
<reference evidence="2 3" key="1">
    <citation type="journal article" date="2010" name="Cell">
        <title>The genome of Naegleria gruberi illuminates early eukaryotic versatility.</title>
        <authorList>
            <person name="Fritz-Laylin L.K."/>
            <person name="Prochnik S.E."/>
            <person name="Ginger M.L."/>
            <person name="Dacks J.B."/>
            <person name="Carpenter M.L."/>
            <person name="Field M.C."/>
            <person name="Kuo A."/>
            <person name="Paredez A."/>
            <person name="Chapman J."/>
            <person name="Pham J."/>
            <person name="Shu S."/>
            <person name="Neupane R."/>
            <person name="Cipriano M."/>
            <person name="Mancuso J."/>
            <person name="Tu H."/>
            <person name="Salamov A."/>
            <person name="Lindquist E."/>
            <person name="Shapiro H."/>
            <person name="Lucas S."/>
            <person name="Grigoriev I.V."/>
            <person name="Cande W.Z."/>
            <person name="Fulton C."/>
            <person name="Rokhsar D.S."/>
            <person name="Dawson S.C."/>
        </authorList>
    </citation>
    <scope>NUCLEOTIDE SEQUENCE [LARGE SCALE GENOMIC DNA]</scope>
    <source>
        <strain evidence="2 3">NEG-M</strain>
    </source>
</reference>
<dbReference type="RefSeq" id="XP_002678609.1">
    <property type="nucleotide sequence ID" value="XM_002678563.1"/>
</dbReference>
<dbReference type="AlphaFoldDB" id="D2VB84"/>
<name>D2VB84_NAEGR</name>
<keyword evidence="1" id="KW-0732">Signal</keyword>
<evidence type="ECO:0000313" key="2">
    <source>
        <dbReference type="EMBL" id="EFC45865.1"/>
    </source>
</evidence>
<keyword evidence="3" id="KW-1185">Reference proteome</keyword>